<feature type="transmembrane region" description="Helical" evidence="8">
    <location>
        <begin position="454"/>
        <end position="474"/>
    </location>
</feature>
<dbReference type="GO" id="GO:0000026">
    <property type="term" value="F:alpha-1,2-mannosyltransferase activity"/>
    <property type="evidence" value="ECO:0007669"/>
    <property type="project" value="TreeGrafter"/>
</dbReference>
<reference evidence="10" key="2">
    <citation type="submission" date="2020-08" db="EMBL/GenBank/DDBJ databases">
        <title>Plant Genome Project.</title>
        <authorList>
            <person name="Zhang R.-G."/>
        </authorList>
    </citation>
    <scope>NUCLEOTIDE SEQUENCE</scope>
    <source>
        <strain evidence="10">Huo1</strain>
        <tissue evidence="10">Leaf</tissue>
    </source>
</reference>
<evidence type="ECO:0000256" key="5">
    <source>
        <dbReference type="ARBA" id="ARBA00022824"/>
    </source>
</evidence>
<comment type="subcellular location">
    <subcellularLocation>
        <location evidence="1 8">Endoplasmic reticulum membrane</location>
        <topology evidence="1 8">Multi-pass membrane protein</topology>
    </subcellularLocation>
</comment>
<keyword evidence="7 8" id="KW-0472">Membrane</keyword>
<feature type="compositionally biased region" description="Basic and acidic residues" evidence="9">
    <location>
        <begin position="721"/>
        <end position="730"/>
    </location>
</feature>
<keyword evidence="5 8" id="KW-0256">Endoplasmic reticulum</keyword>
<dbReference type="Pfam" id="PF03901">
    <property type="entry name" value="Glyco_transf_22"/>
    <property type="match status" value="1"/>
</dbReference>
<evidence type="ECO:0000256" key="3">
    <source>
        <dbReference type="ARBA" id="ARBA00022679"/>
    </source>
</evidence>
<comment type="similarity">
    <text evidence="8">Belongs to the glycosyltransferase 22 family.</text>
</comment>
<feature type="transmembrane region" description="Helical" evidence="8">
    <location>
        <begin position="350"/>
        <end position="369"/>
    </location>
</feature>
<feature type="transmembrane region" description="Helical" evidence="8">
    <location>
        <begin position="402"/>
        <end position="426"/>
    </location>
</feature>
<keyword evidence="2 8" id="KW-0328">Glycosyltransferase</keyword>
<evidence type="ECO:0000313" key="11">
    <source>
        <dbReference type="Proteomes" id="UP000298416"/>
    </source>
</evidence>
<dbReference type="AlphaFoldDB" id="A0A8X8XE18"/>
<dbReference type="InterPro" id="IPR005599">
    <property type="entry name" value="GPI_mannosylTrfase"/>
</dbReference>
<dbReference type="GO" id="GO:0005789">
    <property type="term" value="C:endoplasmic reticulum membrane"/>
    <property type="evidence" value="ECO:0007669"/>
    <property type="project" value="UniProtKB-SubCell"/>
</dbReference>
<protein>
    <recommendedName>
        <fullName evidence="8">Mannosyltransferase</fullName>
        <ecNumber evidence="8">2.4.1.-</ecNumber>
    </recommendedName>
</protein>
<keyword evidence="3" id="KW-0808">Transferase</keyword>
<reference evidence="10" key="1">
    <citation type="submission" date="2018-01" db="EMBL/GenBank/DDBJ databases">
        <authorList>
            <person name="Mao J.F."/>
        </authorList>
    </citation>
    <scope>NUCLEOTIDE SEQUENCE</scope>
    <source>
        <strain evidence="10">Huo1</strain>
        <tissue evidence="10">Leaf</tissue>
    </source>
</reference>
<evidence type="ECO:0000256" key="7">
    <source>
        <dbReference type="ARBA" id="ARBA00023136"/>
    </source>
</evidence>
<evidence type="ECO:0000256" key="6">
    <source>
        <dbReference type="ARBA" id="ARBA00022989"/>
    </source>
</evidence>
<feature type="transmembrane region" description="Helical" evidence="8">
    <location>
        <begin position="317"/>
        <end position="338"/>
    </location>
</feature>
<dbReference type="GO" id="GO:0006506">
    <property type="term" value="P:GPI anchor biosynthetic process"/>
    <property type="evidence" value="ECO:0007669"/>
    <property type="project" value="TreeGrafter"/>
</dbReference>
<organism evidence="10">
    <name type="scientific">Salvia splendens</name>
    <name type="common">Scarlet sage</name>
    <dbReference type="NCBI Taxonomy" id="180675"/>
    <lineage>
        <taxon>Eukaryota</taxon>
        <taxon>Viridiplantae</taxon>
        <taxon>Streptophyta</taxon>
        <taxon>Embryophyta</taxon>
        <taxon>Tracheophyta</taxon>
        <taxon>Spermatophyta</taxon>
        <taxon>Magnoliopsida</taxon>
        <taxon>eudicotyledons</taxon>
        <taxon>Gunneridae</taxon>
        <taxon>Pentapetalae</taxon>
        <taxon>asterids</taxon>
        <taxon>lamiids</taxon>
        <taxon>Lamiales</taxon>
        <taxon>Lamiaceae</taxon>
        <taxon>Nepetoideae</taxon>
        <taxon>Mentheae</taxon>
        <taxon>Salviinae</taxon>
        <taxon>Salvia</taxon>
        <taxon>Salvia subgen. Calosphace</taxon>
        <taxon>core Calosphace</taxon>
    </lineage>
</organism>
<dbReference type="EC" id="2.4.1.-" evidence="8"/>
<evidence type="ECO:0000313" key="10">
    <source>
        <dbReference type="EMBL" id="KAG6410510.1"/>
    </source>
</evidence>
<keyword evidence="6 8" id="KW-1133">Transmembrane helix</keyword>
<evidence type="ECO:0000256" key="1">
    <source>
        <dbReference type="ARBA" id="ARBA00004477"/>
    </source>
</evidence>
<proteinExistence type="inferred from homology"/>
<feature type="transmembrane region" description="Helical" evidence="8">
    <location>
        <begin position="281"/>
        <end position="297"/>
    </location>
</feature>
<evidence type="ECO:0000256" key="8">
    <source>
        <dbReference type="RuleBase" id="RU363075"/>
    </source>
</evidence>
<dbReference type="Proteomes" id="UP000298416">
    <property type="component" value="Unassembled WGS sequence"/>
</dbReference>
<dbReference type="PANTHER" id="PTHR22760:SF4">
    <property type="entry name" value="GPI MANNOSYLTRANSFERASE 3"/>
    <property type="match status" value="1"/>
</dbReference>
<keyword evidence="4 8" id="KW-0812">Transmembrane</keyword>
<dbReference type="EMBL" id="PNBA02000010">
    <property type="protein sequence ID" value="KAG6410510.1"/>
    <property type="molecule type" value="Genomic_DNA"/>
</dbReference>
<keyword evidence="11" id="KW-1185">Reference proteome</keyword>
<name>A0A8X8XE18_SALSN</name>
<accession>A0A8X8XE18</accession>
<evidence type="ECO:0000256" key="9">
    <source>
        <dbReference type="SAM" id="MobiDB-lite"/>
    </source>
</evidence>
<feature type="transmembrane region" description="Helical" evidence="8">
    <location>
        <begin position="257"/>
        <end position="274"/>
    </location>
</feature>
<feature type="region of interest" description="Disordered" evidence="9">
    <location>
        <begin position="704"/>
        <end position="730"/>
    </location>
</feature>
<sequence length="754" mass="84735">MEAAGETKSITIDSIIPPRLEDAGLEDCALPPDSIREAFLKAASAVRSIVSDEGGCVEDPWEESSYEGCVVEKGGGSTEAAGDRVVVVGDAEEKVDAVVGPGVPDGGEKACVDGLQGLEIGEKKDDVADEVEKGDDEPTLVEGFALSKMLVVSNIFHVPAVKLTYFNPDEHWQALEIAHRIAFGYGHQTWEWEKGIRSYLHPAIFAALYKVLAFLHLDSPWFMIRSPRLLQSVFAAFGDLYVYKFSRVLFGGSVAEWAVSLLCFDAFLSNWFLFFCMPRTFSNSLETVLTILSLYYWPCLRRSATTVPSGSRKYALAIAAIACAVRPTSAITWIYVGCVELFSTRTKLKFIFLEVAPIGGIVLGLTFLLDYQFYGSWVIVPLNFLKFNFFSSGGDYYGTHAWHWYLTQGFTVMLFTYIPFTIAGIIMSKEWKLPGLVVWVLGIYSLLGHKEFRFVLPVLPVALMFSGYSLASLGRAERTKGGSYSHIRRAPKLELAVLFLLVTNVPMALYMSMIHQRGTEDLMNYLAEEATENNVQSILFLTPCHATPYYSTLHRNLPMRFLDCTPRVALNSDDKGILDESDQFLKDPIGFTTKLAQTWNRPSHIVLFDSEEKPLKEFLASHHFKEVLSFILEYVDLFRRRYILDISYPKMANHHPTHSYLLLFFVVVMAYTNEARHLLESPMPLAKPEITELPKRELPKPVIPEFPKAEIPESPTLSKPEFPKLPKPELPELEMPVLPTLPQLPNFPELPQSP</sequence>
<evidence type="ECO:0000256" key="4">
    <source>
        <dbReference type="ARBA" id="ARBA00022692"/>
    </source>
</evidence>
<gene>
    <name evidence="10" type="ORF">SASPL_128571</name>
</gene>
<comment type="caution">
    <text evidence="10">The sequence shown here is derived from an EMBL/GenBank/DDBJ whole genome shotgun (WGS) entry which is preliminary data.</text>
</comment>
<feature type="transmembrane region" description="Helical" evidence="8">
    <location>
        <begin position="433"/>
        <end position="448"/>
    </location>
</feature>
<evidence type="ECO:0000256" key="2">
    <source>
        <dbReference type="ARBA" id="ARBA00022676"/>
    </source>
</evidence>
<feature type="transmembrane region" description="Helical" evidence="8">
    <location>
        <begin position="495"/>
        <end position="513"/>
    </location>
</feature>
<dbReference type="PANTHER" id="PTHR22760">
    <property type="entry name" value="GLYCOSYLTRANSFERASE"/>
    <property type="match status" value="1"/>
</dbReference>